<dbReference type="Gene3D" id="3.40.50.720">
    <property type="entry name" value="NAD(P)-binding Rossmann-like Domain"/>
    <property type="match status" value="1"/>
</dbReference>
<dbReference type="PANTHER" id="PTHR11530">
    <property type="entry name" value="D-AMINO ACID OXIDASE"/>
    <property type="match status" value="1"/>
</dbReference>
<dbReference type="RefSeq" id="WP_212820522.1">
    <property type="nucleotide sequence ID" value="NZ_AP023359.1"/>
</dbReference>
<keyword evidence="5" id="KW-0560">Oxidoreductase</keyword>
<evidence type="ECO:0000313" key="12">
    <source>
        <dbReference type="Proteomes" id="UP000680866"/>
    </source>
</evidence>
<feature type="binding site" evidence="9">
    <location>
        <position position="297"/>
    </location>
    <ligand>
        <name>D-dopa</name>
        <dbReference type="ChEBI" id="CHEBI:149689"/>
    </ligand>
</feature>
<dbReference type="Gene3D" id="3.30.9.10">
    <property type="entry name" value="D-Amino Acid Oxidase, subunit A, domain 2"/>
    <property type="match status" value="1"/>
</dbReference>
<dbReference type="GO" id="GO:0005737">
    <property type="term" value="C:cytoplasm"/>
    <property type="evidence" value="ECO:0007669"/>
    <property type="project" value="TreeGrafter"/>
</dbReference>
<keyword evidence="4 9" id="KW-0274">FAD</keyword>
<dbReference type="Proteomes" id="UP000680866">
    <property type="component" value="Chromosome"/>
</dbReference>
<feature type="domain" description="FAD dependent oxidoreductase" evidence="10">
    <location>
        <begin position="3"/>
        <end position="313"/>
    </location>
</feature>
<dbReference type="InterPro" id="IPR023209">
    <property type="entry name" value="DAO"/>
</dbReference>
<dbReference type="SUPFAM" id="SSF54373">
    <property type="entry name" value="FAD-linked reductases, C-terminal domain"/>
    <property type="match status" value="1"/>
</dbReference>
<proteinExistence type="inferred from homology"/>
<protein>
    <recommendedName>
        <fullName evidence="7">D-amino-acid oxidase</fullName>
        <ecNumber evidence="6">1.4.3.3</ecNumber>
    </recommendedName>
</protein>
<evidence type="ECO:0000256" key="9">
    <source>
        <dbReference type="PIRSR" id="PIRSR000189-1"/>
    </source>
</evidence>
<feature type="binding site" evidence="9">
    <location>
        <begin position="296"/>
        <end position="301"/>
    </location>
    <ligand>
        <name>FAD</name>
        <dbReference type="ChEBI" id="CHEBI:57692"/>
    </ligand>
</feature>
<comment type="cofactor">
    <cofactor evidence="1 9">
        <name>FAD</name>
        <dbReference type="ChEBI" id="CHEBI:57692"/>
    </cofactor>
</comment>
<evidence type="ECO:0000256" key="3">
    <source>
        <dbReference type="ARBA" id="ARBA00022630"/>
    </source>
</evidence>
<keyword evidence="12" id="KW-1185">Reference proteome</keyword>
<organism evidence="11 12">
    <name type="scientific">Polymorphospora rubra</name>
    <dbReference type="NCBI Taxonomy" id="338584"/>
    <lineage>
        <taxon>Bacteria</taxon>
        <taxon>Bacillati</taxon>
        <taxon>Actinomycetota</taxon>
        <taxon>Actinomycetes</taxon>
        <taxon>Micromonosporales</taxon>
        <taxon>Micromonosporaceae</taxon>
        <taxon>Polymorphospora</taxon>
    </lineage>
</organism>
<dbReference type="EC" id="1.4.3.3" evidence="6"/>
<dbReference type="GO" id="GO:0071949">
    <property type="term" value="F:FAD binding"/>
    <property type="evidence" value="ECO:0007669"/>
    <property type="project" value="InterPro"/>
</dbReference>
<comment type="similarity">
    <text evidence="2">Belongs to the DAMOX/DASOX family.</text>
</comment>
<dbReference type="GO" id="GO:0003884">
    <property type="term" value="F:D-amino-acid oxidase activity"/>
    <property type="evidence" value="ECO:0007669"/>
    <property type="project" value="UniProtKB-EC"/>
</dbReference>
<feature type="binding site" evidence="9">
    <location>
        <position position="267"/>
    </location>
    <ligand>
        <name>D-dopa</name>
        <dbReference type="ChEBI" id="CHEBI:149689"/>
    </ligand>
</feature>
<dbReference type="EMBL" id="AP023359">
    <property type="protein sequence ID" value="BCJ63076.1"/>
    <property type="molecule type" value="Genomic_DNA"/>
</dbReference>
<dbReference type="InterPro" id="IPR006076">
    <property type="entry name" value="FAD-dep_OxRdtase"/>
</dbReference>
<evidence type="ECO:0000256" key="1">
    <source>
        <dbReference type="ARBA" id="ARBA00001974"/>
    </source>
</evidence>
<dbReference type="KEGG" id="pry:Prubr_00970"/>
<feature type="binding site" evidence="9">
    <location>
        <position position="212"/>
    </location>
    <ligand>
        <name>D-dopa</name>
        <dbReference type="ChEBI" id="CHEBI:149689"/>
    </ligand>
</feature>
<dbReference type="GO" id="GO:0019478">
    <property type="term" value="P:D-amino acid catabolic process"/>
    <property type="evidence" value="ECO:0007669"/>
    <property type="project" value="TreeGrafter"/>
</dbReference>
<gene>
    <name evidence="11" type="ORF">Prubr_00970</name>
</gene>
<comment type="catalytic activity">
    <reaction evidence="8">
        <text>a D-alpha-amino acid + O2 + H2O = a 2-oxocarboxylate + H2O2 + NH4(+)</text>
        <dbReference type="Rhea" id="RHEA:21816"/>
        <dbReference type="ChEBI" id="CHEBI:15377"/>
        <dbReference type="ChEBI" id="CHEBI:15379"/>
        <dbReference type="ChEBI" id="CHEBI:16240"/>
        <dbReference type="ChEBI" id="CHEBI:28938"/>
        <dbReference type="ChEBI" id="CHEBI:35179"/>
        <dbReference type="ChEBI" id="CHEBI:59871"/>
        <dbReference type="EC" id="1.4.3.3"/>
    </reaction>
    <physiologicalReaction direction="left-to-right" evidence="8">
        <dbReference type="Rhea" id="RHEA:21817"/>
    </physiologicalReaction>
</comment>
<evidence type="ECO:0000256" key="6">
    <source>
        <dbReference type="ARBA" id="ARBA00039101"/>
    </source>
</evidence>
<dbReference type="InterPro" id="IPR006181">
    <property type="entry name" value="D-amino_acid_oxidase_CS"/>
</dbReference>
<dbReference type="PIRSF" id="PIRSF000189">
    <property type="entry name" value="D-aa_oxidase"/>
    <property type="match status" value="1"/>
</dbReference>
<evidence type="ECO:0000259" key="10">
    <source>
        <dbReference type="Pfam" id="PF01266"/>
    </source>
</evidence>
<evidence type="ECO:0000256" key="7">
    <source>
        <dbReference type="ARBA" id="ARBA00039751"/>
    </source>
</evidence>
<evidence type="ECO:0000256" key="4">
    <source>
        <dbReference type="ARBA" id="ARBA00022827"/>
    </source>
</evidence>
<accession>A0A810MP30</accession>
<dbReference type="Pfam" id="PF01266">
    <property type="entry name" value="DAO"/>
    <property type="match status" value="1"/>
</dbReference>
<dbReference type="SUPFAM" id="SSF51971">
    <property type="entry name" value="Nucleotide-binding domain"/>
    <property type="match status" value="1"/>
</dbReference>
<evidence type="ECO:0000256" key="8">
    <source>
        <dbReference type="ARBA" id="ARBA00049547"/>
    </source>
</evidence>
<evidence type="ECO:0000256" key="2">
    <source>
        <dbReference type="ARBA" id="ARBA00006730"/>
    </source>
</evidence>
<evidence type="ECO:0000256" key="5">
    <source>
        <dbReference type="ARBA" id="ARBA00023002"/>
    </source>
</evidence>
<reference evidence="11" key="1">
    <citation type="submission" date="2020-08" db="EMBL/GenBank/DDBJ databases">
        <title>Whole genome shotgun sequence of Polymorphospora rubra NBRC 101157.</title>
        <authorList>
            <person name="Komaki H."/>
            <person name="Tamura T."/>
        </authorList>
    </citation>
    <scope>NUCLEOTIDE SEQUENCE</scope>
    <source>
        <strain evidence="11">NBRC 101157</strain>
    </source>
</reference>
<dbReference type="PROSITE" id="PS00677">
    <property type="entry name" value="DAO"/>
    <property type="match status" value="1"/>
</dbReference>
<evidence type="ECO:0000313" key="11">
    <source>
        <dbReference type="EMBL" id="BCJ63076.1"/>
    </source>
</evidence>
<sequence>MTDVVIVGAGVVGLTSALRLQQAGARVLVVTADEPADTVSRTAAAVWYPTHTDGSARMLERARRTFDEYAEQAARGVPGVVMRPTRMLLRTPAPAAPWWAPATRDFTVDRDVPAPYTGQWRFTVPGVEMGPYLEWLAGRVVDGGGRLVRRRLDRLDDVADLAPVVVNASGLGARTLAADPAVHPARGRIVVVANPGLHVSVRDEDDPAGITYVHPRSRDVVLGGTFEPDVHDTGPDDAASAGIVARCTALVPELAGAPVLARLVGLRPARHGGPRVEADPAGLTGGVRLVHNYGHGGAGMTLAWGCADEVAALVSRPDAAA</sequence>
<name>A0A810MP30_9ACTN</name>
<dbReference type="PANTHER" id="PTHR11530:SF11">
    <property type="entry name" value="D-ASPARTATE OXIDASE"/>
    <property type="match status" value="1"/>
</dbReference>
<keyword evidence="3" id="KW-0285">Flavoprotein</keyword>
<dbReference type="AlphaFoldDB" id="A0A810MP30"/>